<dbReference type="GO" id="GO:0008270">
    <property type="term" value="F:zinc ion binding"/>
    <property type="evidence" value="ECO:0007669"/>
    <property type="project" value="UniProtKB-KW"/>
</dbReference>
<dbReference type="PROSITE" id="PS50157">
    <property type="entry name" value="ZINC_FINGER_C2H2_2"/>
    <property type="match status" value="2"/>
</dbReference>
<feature type="compositionally biased region" description="Polar residues" evidence="6">
    <location>
        <begin position="1"/>
        <end position="12"/>
    </location>
</feature>
<dbReference type="SMART" id="SM00355">
    <property type="entry name" value="ZnF_C2H2"/>
    <property type="match status" value="2"/>
</dbReference>
<reference evidence="8 9" key="1">
    <citation type="submission" date="2014-05" db="EMBL/GenBank/DDBJ databases">
        <title>Draft genome sequence of a rare smut relative, Tilletiaria anomala UBC 951.</title>
        <authorList>
            <consortium name="DOE Joint Genome Institute"/>
            <person name="Toome M."/>
            <person name="Kuo A."/>
            <person name="Henrissat B."/>
            <person name="Lipzen A."/>
            <person name="Tritt A."/>
            <person name="Yoshinaga Y."/>
            <person name="Zane M."/>
            <person name="Barry K."/>
            <person name="Grigoriev I.V."/>
            <person name="Spatafora J.W."/>
            <person name="Aimea M.C."/>
        </authorList>
    </citation>
    <scope>NUCLEOTIDE SEQUENCE [LARGE SCALE GENOMIC DNA]</scope>
    <source>
        <strain evidence="8 9">UBC 951</strain>
    </source>
</reference>
<dbReference type="PANTHER" id="PTHR24408">
    <property type="entry name" value="ZINC FINGER PROTEIN"/>
    <property type="match status" value="1"/>
</dbReference>
<evidence type="ECO:0000256" key="5">
    <source>
        <dbReference type="PROSITE-ProRule" id="PRU00042"/>
    </source>
</evidence>
<feature type="region of interest" description="Disordered" evidence="6">
    <location>
        <begin position="213"/>
        <end position="239"/>
    </location>
</feature>
<dbReference type="AlphaFoldDB" id="A0A066W2B2"/>
<dbReference type="InterPro" id="IPR013087">
    <property type="entry name" value="Znf_C2H2_type"/>
</dbReference>
<dbReference type="OrthoDB" id="8922241at2759"/>
<dbReference type="HOGENOM" id="CLU_1161842_0_0_1"/>
<protein>
    <recommendedName>
        <fullName evidence="7">C2H2-type domain-containing protein</fullName>
    </recommendedName>
</protein>
<dbReference type="GeneID" id="25262919"/>
<keyword evidence="2" id="KW-0677">Repeat</keyword>
<dbReference type="InterPro" id="IPR036236">
    <property type="entry name" value="Znf_C2H2_sf"/>
</dbReference>
<organism evidence="8 9">
    <name type="scientific">Tilletiaria anomala (strain ATCC 24038 / CBS 436.72 / UBC 951)</name>
    <dbReference type="NCBI Taxonomy" id="1037660"/>
    <lineage>
        <taxon>Eukaryota</taxon>
        <taxon>Fungi</taxon>
        <taxon>Dikarya</taxon>
        <taxon>Basidiomycota</taxon>
        <taxon>Ustilaginomycotina</taxon>
        <taxon>Exobasidiomycetes</taxon>
        <taxon>Georgefischeriales</taxon>
        <taxon>Tilletiariaceae</taxon>
        <taxon>Tilletiaria</taxon>
    </lineage>
</organism>
<keyword evidence="1" id="KW-0479">Metal-binding</keyword>
<proteinExistence type="predicted"/>
<dbReference type="InParanoid" id="A0A066W2B2"/>
<sequence length="239" mass="25949">MAPPNENLSPATTGPPIVVDISSPSAASSTNTSSFSFQQFHSTSTQAPIIFPWDSRTFSTAPSTASNFFNLGDANTGTGAGSLATPIAESPGVPIRGRARSSTYSQPISTAVPLARASRHAGRRATLSNSSDRASKPLPARLLSQDIRSAAHNAKCRRSESRLHGCHLCMHIFARKHDYERHMRIHTGASPYQCDKCSHSFKRSDALLRHKKQHDNVDYQRSSAQERKHASVKADADLD</sequence>
<name>A0A066W2B2_TILAU</name>
<dbReference type="PROSITE" id="PS00028">
    <property type="entry name" value="ZINC_FINGER_C2H2_1"/>
    <property type="match status" value="2"/>
</dbReference>
<evidence type="ECO:0000256" key="4">
    <source>
        <dbReference type="ARBA" id="ARBA00022833"/>
    </source>
</evidence>
<dbReference type="Proteomes" id="UP000027361">
    <property type="component" value="Unassembled WGS sequence"/>
</dbReference>
<dbReference type="EMBL" id="JMSN01000044">
    <property type="protein sequence ID" value="KDN45224.1"/>
    <property type="molecule type" value="Genomic_DNA"/>
</dbReference>
<keyword evidence="3 5" id="KW-0863">Zinc-finger</keyword>
<keyword evidence="4" id="KW-0862">Zinc</keyword>
<feature type="region of interest" description="Disordered" evidence="6">
    <location>
        <begin position="113"/>
        <end position="138"/>
    </location>
</feature>
<keyword evidence="9" id="KW-1185">Reference proteome</keyword>
<dbReference type="PANTHER" id="PTHR24408:SF58">
    <property type="entry name" value="TRANSCRIPTION FACTOR (TFIIIA), PUTATIVE (AFU_ORTHOLOGUE AFUA_1G05150)-RELATED"/>
    <property type="match status" value="1"/>
</dbReference>
<evidence type="ECO:0000256" key="3">
    <source>
        <dbReference type="ARBA" id="ARBA00022771"/>
    </source>
</evidence>
<dbReference type="RefSeq" id="XP_013243081.1">
    <property type="nucleotide sequence ID" value="XM_013387627.1"/>
</dbReference>
<evidence type="ECO:0000313" key="8">
    <source>
        <dbReference type="EMBL" id="KDN45224.1"/>
    </source>
</evidence>
<dbReference type="GO" id="GO:0005634">
    <property type="term" value="C:nucleus"/>
    <property type="evidence" value="ECO:0007669"/>
    <property type="project" value="TreeGrafter"/>
</dbReference>
<evidence type="ECO:0000313" key="9">
    <source>
        <dbReference type="Proteomes" id="UP000027361"/>
    </source>
</evidence>
<evidence type="ECO:0000259" key="7">
    <source>
        <dbReference type="PROSITE" id="PS50157"/>
    </source>
</evidence>
<dbReference type="Pfam" id="PF00096">
    <property type="entry name" value="zf-C2H2"/>
    <property type="match status" value="1"/>
</dbReference>
<dbReference type="GO" id="GO:0000981">
    <property type="term" value="F:DNA-binding transcription factor activity, RNA polymerase II-specific"/>
    <property type="evidence" value="ECO:0007669"/>
    <property type="project" value="TreeGrafter"/>
</dbReference>
<feature type="domain" description="C2H2-type" evidence="7">
    <location>
        <begin position="192"/>
        <end position="214"/>
    </location>
</feature>
<accession>A0A066W2B2</accession>
<evidence type="ECO:0000256" key="6">
    <source>
        <dbReference type="SAM" id="MobiDB-lite"/>
    </source>
</evidence>
<feature type="region of interest" description="Disordered" evidence="6">
    <location>
        <begin position="1"/>
        <end position="25"/>
    </location>
</feature>
<evidence type="ECO:0000256" key="2">
    <source>
        <dbReference type="ARBA" id="ARBA00022737"/>
    </source>
</evidence>
<feature type="domain" description="C2H2-type" evidence="7">
    <location>
        <begin position="164"/>
        <end position="191"/>
    </location>
</feature>
<dbReference type="OMA" id="CMHIFAR"/>
<gene>
    <name evidence="8" type="ORF">K437DRAFT_235987</name>
</gene>
<dbReference type="GO" id="GO:0043565">
    <property type="term" value="F:sequence-specific DNA binding"/>
    <property type="evidence" value="ECO:0007669"/>
    <property type="project" value="TreeGrafter"/>
</dbReference>
<dbReference type="STRING" id="1037660.A0A066W2B2"/>
<evidence type="ECO:0000256" key="1">
    <source>
        <dbReference type="ARBA" id="ARBA00022723"/>
    </source>
</evidence>
<dbReference type="SUPFAM" id="SSF57667">
    <property type="entry name" value="beta-beta-alpha zinc fingers"/>
    <property type="match status" value="1"/>
</dbReference>
<comment type="caution">
    <text evidence="8">The sequence shown here is derived from an EMBL/GenBank/DDBJ whole genome shotgun (WGS) entry which is preliminary data.</text>
</comment>
<dbReference type="Gene3D" id="3.30.160.60">
    <property type="entry name" value="Classic Zinc Finger"/>
    <property type="match status" value="2"/>
</dbReference>